<sequence>MVTETGGGLKTMVLISLLLRKGSAALNSEQFNYLKSTWLECYSKAVILSKPSMEKAYFTTLNKVLSHFESKEIEDVLLSNCKKALLREPEIAAPAISHFFKQYANPTDTLAISFLQMANTSLVSTNDDIRKHIADATGEIACHISDAIILSKYIEQLFDLLKANSTKLPQRTSIATAILYASNDVVLRLLWTAFGDWIVKCDEMPSSSLPILKKGVNSQSDTKSISLRVAAYVFDRFGNIAVDPEILKIANAVCKAAKTETVISVDFIPAAALVLRSNALNGEKIDSDLYSTLSTKDTLNREKIYSTYTNEEGVIIPIIAKRALLSSLSPNGSNAYPSPILKLFCSSLIWPNYHVRTVAAEVLKKLCVVEGVKLRSALAECLLETTNDGTLDEVYNKASGVKQSAENYEPKNVPSGFFANILTNLLPEKKANWETDSEVINFLVSSLFLSSASRVVEEHGAIWISWIPKYPEIGDFVHSDEFCDAIFNRVFQCSDKILRRNVIRLLLSIHFKNSKGDDTGVFVADKFWNRFTQDLFSLDQKQYLEVSKDQAGIFNTSEGELFNVNVIEENSDLNLDAKNLKRENKAYSHKDQLAEIEIRKALAEKNRKEGKLTERQKKAVAAEMKSESEIRNRLKVLYDKAEILLTVLAEAARYNPQGACYHVTVLYEVVVPLLQSHLVSGLACETFLAFSDAFFEPSSDNLGALVGTAALRVLNALNYGDVHWEESLVDQLTRVFKSLASLCIFVDIPMDEEFHDDENMLDQISAWKLSFLIPVIEKLLPSNYPMDFKLRVSQFLKSAINGNFLSASDIILPPLVRLHTFLVKQMCNDPYSDIFEDLKHTLSTYCTLLNQEVEDPAPPVKEFFATVLDTLKNPIEMIRLMALKWLSSADSYLIKQNVADSEFKHTFMVALYLETFDSDTNCSEVATNLWGLLRFTETPALSKDIYDAVIHEQFFVQDEAAECINDLGSQFSDYIGSAITELFALYDKYLEIIPALKDEVGRTIKEGRDPINERIGTGKALARLADCLESKHTQKFIELIADRLDEKNLQCHTLLRNAGVIAIKRVCYNI</sequence>
<evidence type="ECO:0000313" key="1">
    <source>
        <dbReference type="Proteomes" id="UP000887579"/>
    </source>
</evidence>
<name>A0AC34GQB2_9BILA</name>
<reference evidence="2" key="1">
    <citation type="submission" date="2022-11" db="UniProtKB">
        <authorList>
            <consortium name="WormBaseParasite"/>
        </authorList>
    </citation>
    <scope>IDENTIFICATION</scope>
</reference>
<evidence type="ECO:0000313" key="2">
    <source>
        <dbReference type="WBParaSite" id="ES5_v2.g661.t1"/>
    </source>
</evidence>
<dbReference type="WBParaSite" id="ES5_v2.g661.t1">
    <property type="protein sequence ID" value="ES5_v2.g661.t1"/>
    <property type="gene ID" value="ES5_v2.g661"/>
</dbReference>
<organism evidence="1 2">
    <name type="scientific">Panagrolaimus sp. ES5</name>
    <dbReference type="NCBI Taxonomy" id="591445"/>
    <lineage>
        <taxon>Eukaryota</taxon>
        <taxon>Metazoa</taxon>
        <taxon>Ecdysozoa</taxon>
        <taxon>Nematoda</taxon>
        <taxon>Chromadorea</taxon>
        <taxon>Rhabditida</taxon>
        <taxon>Tylenchina</taxon>
        <taxon>Panagrolaimomorpha</taxon>
        <taxon>Panagrolaimoidea</taxon>
        <taxon>Panagrolaimidae</taxon>
        <taxon>Panagrolaimus</taxon>
    </lineage>
</organism>
<dbReference type="Proteomes" id="UP000887579">
    <property type="component" value="Unplaced"/>
</dbReference>
<proteinExistence type="predicted"/>
<protein>
    <submittedName>
        <fullName evidence="2">Uncharacterized protein</fullName>
    </submittedName>
</protein>
<accession>A0AC34GQB2</accession>